<keyword evidence="2" id="KW-1185">Reference proteome</keyword>
<dbReference type="Proteomes" id="UP001259832">
    <property type="component" value="Unassembled WGS sequence"/>
</dbReference>
<evidence type="ECO:0000313" key="2">
    <source>
        <dbReference type="Proteomes" id="UP001259832"/>
    </source>
</evidence>
<accession>A0AAD9LMC5</accession>
<evidence type="ECO:0000313" key="1">
    <source>
        <dbReference type="EMBL" id="KAK1942170.1"/>
    </source>
</evidence>
<gene>
    <name evidence="1" type="ORF">P3T76_006492</name>
</gene>
<dbReference type="AlphaFoldDB" id="A0AAD9LMC5"/>
<name>A0AAD9LMC5_9STRA</name>
<organism evidence="1 2">
    <name type="scientific">Phytophthora citrophthora</name>
    <dbReference type="NCBI Taxonomy" id="4793"/>
    <lineage>
        <taxon>Eukaryota</taxon>
        <taxon>Sar</taxon>
        <taxon>Stramenopiles</taxon>
        <taxon>Oomycota</taxon>
        <taxon>Peronosporomycetes</taxon>
        <taxon>Peronosporales</taxon>
        <taxon>Peronosporaceae</taxon>
        <taxon>Phytophthora</taxon>
    </lineage>
</organism>
<proteinExistence type="predicted"/>
<protein>
    <submittedName>
        <fullName evidence="1">Uncharacterized protein</fullName>
    </submittedName>
</protein>
<reference evidence="1" key="1">
    <citation type="submission" date="2023-08" db="EMBL/GenBank/DDBJ databases">
        <title>Reference Genome Resource for the Citrus Pathogen Phytophthora citrophthora.</title>
        <authorList>
            <person name="Moller H."/>
            <person name="Coetzee B."/>
            <person name="Rose L.J."/>
            <person name="Van Niekerk J.M."/>
        </authorList>
    </citation>
    <scope>NUCLEOTIDE SEQUENCE</scope>
    <source>
        <strain evidence="1">STE-U-9442</strain>
    </source>
</reference>
<sequence>MESVISTSCFYPYLLHLPARSEQAHWYPGFGEVQRPADLLTALQITDSADPWRNQYRANIADHPGSRIMRLDEKFFPDGGSN</sequence>
<comment type="caution">
    <text evidence="1">The sequence shown here is derived from an EMBL/GenBank/DDBJ whole genome shotgun (WGS) entry which is preliminary data.</text>
</comment>
<dbReference type="EMBL" id="JASMQC010000010">
    <property type="protein sequence ID" value="KAK1942170.1"/>
    <property type="molecule type" value="Genomic_DNA"/>
</dbReference>